<dbReference type="PANTHER" id="PTHR43280">
    <property type="entry name" value="ARAC-FAMILY TRANSCRIPTIONAL REGULATOR"/>
    <property type="match status" value="1"/>
</dbReference>
<dbReference type="GO" id="GO:0003700">
    <property type="term" value="F:DNA-binding transcription factor activity"/>
    <property type="evidence" value="ECO:0007669"/>
    <property type="project" value="InterPro"/>
</dbReference>
<evidence type="ECO:0000256" key="1">
    <source>
        <dbReference type="ARBA" id="ARBA00023015"/>
    </source>
</evidence>
<dbReference type="InterPro" id="IPR014710">
    <property type="entry name" value="RmlC-like_jellyroll"/>
</dbReference>
<dbReference type="PANTHER" id="PTHR43280:SF28">
    <property type="entry name" value="HTH-TYPE TRANSCRIPTIONAL ACTIVATOR RHAS"/>
    <property type="match status" value="1"/>
</dbReference>
<gene>
    <name evidence="5" type="ORF">GI584_05935</name>
</gene>
<dbReference type="KEGG" id="grc:GI584_05935"/>
<accession>A0A5Q2THR4</accession>
<dbReference type="SUPFAM" id="SSF46689">
    <property type="entry name" value="Homeodomain-like"/>
    <property type="match status" value="2"/>
</dbReference>
<evidence type="ECO:0000259" key="4">
    <source>
        <dbReference type="PROSITE" id="PS01124"/>
    </source>
</evidence>
<sequence length="254" mass="30324">MLKIEGVYHDIDPYWSTEKARGLYTLVYVTEGKVVYYIENKQLELEKGEFLWIPDNLYRAWKNHQFKSHRKYTVLFSTETKTVDFPLPFPAKDQLFRYKPRNSAYFEQRFAFLYVQWLGQRTYYEQLSRNILSELLLLISQERFEQSASPGKETVVRKVQEYILYNFRNHITIDELSKIANVSPNYVTVLFKEVIGVTPIQYLHQTRVNMAWNLLTTTQMSVKEAAEYLGYCDQSYFNRMFKKWMGMPPSQVNS</sequence>
<proteinExistence type="predicted"/>
<name>A0A5Q2THR4_9BACI</name>
<dbReference type="Gene3D" id="1.10.10.60">
    <property type="entry name" value="Homeodomain-like"/>
    <property type="match status" value="2"/>
</dbReference>
<dbReference type="InterPro" id="IPR018060">
    <property type="entry name" value="HTH_AraC"/>
</dbReference>
<dbReference type="GO" id="GO:0043565">
    <property type="term" value="F:sequence-specific DNA binding"/>
    <property type="evidence" value="ECO:0007669"/>
    <property type="project" value="InterPro"/>
</dbReference>
<dbReference type="Proteomes" id="UP000339690">
    <property type="component" value="Chromosome"/>
</dbReference>
<dbReference type="AlphaFoldDB" id="A0A5Q2THR4"/>
<keyword evidence="6" id="KW-1185">Reference proteome</keyword>
<dbReference type="EMBL" id="CP045915">
    <property type="protein sequence ID" value="QGH33582.1"/>
    <property type="molecule type" value="Genomic_DNA"/>
</dbReference>
<keyword evidence="3" id="KW-0804">Transcription</keyword>
<keyword evidence="1" id="KW-0805">Transcription regulation</keyword>
<organism evidence="5 6">
    <name type="scientific">Gracilibacillus salitolerans</name>
    <dbReference type="NCBI Taxonomy" id="2663022"/>
    <lineage>
        <taxon>Bacteria</taxon>
        <taxon>Bacillati</taxon>
        <taxon>Bacillota</taxon>
        <taxon>Bacilli</taxon>
        <taxon>Bacillales</taxon>
        <taxon>Bacillaceae</taxon>
        <taxon>Gracilibacillus</taxon>
    </lineage>
</organism>
<protein>
    <submittedName>
        <fullName evidence="5">Helix-turn-helix domain-containing protein</fullName>
    </submittedName>
</protein>
<dbReference type="Pfam" id="PF02311">
    <property type="entry name" value="AraC_binding"/>
    <property type="match status" value="1"/>
</dbReference>
<dbReference type="Pfam" id="PF12833">
    <property type="entry name" value="HTH_18"/>
    <property type="match status" value="1"/>
</dbReference>
<evidence type="ECO:0000313" key="5">
    <source>
        <dbReference type="EMBL" id="QGH33582.1"/>
    </source>
</evidence>
<evidence type="ECO:0000313" key="6">
    <source>
        <dbReference type="Proteomes" id="UP000339690"/>
    </source>
</evidence>
<evidence type="ECO:0000256" key="3">
    <source>
        <dbReference type="ARBA" id="ARBA00023163"/>
    </source>
</evidence>
<dbReference type="SUPFAM" id="SSF51182">
    <property type="entry name" value="RmlC-like cupins"/>
    <property type="match status" value="1"/>
</dbReference>
<evidence type="ECO:0000256" key="2">
    <source>
        <dbReference type="ARBA" id="ARBA00023125"/>
    </source>
</evidence>
<feature type="domain" description="HTH araC/xylS-type" evidence="4">
    <location>
        <begin position="157"/>
        <end position="254"/>
    </location>
</feature>
<dbReference type="RefSeq" id="WP_153790597.1">
    <property type="nucleotide sequence ID" value="NZ_CP045915.1"/>
</dbReference>
<dbReference type="Gene3D" id="2.60.120.10">
    <property type="entry name" value="Jelly Rolls"/>
    <property type="match status" value="1"/>
</dbReference>
<dbReference type="PROSITE" id="PS01124">
    <property type="entry name" value="HTH_ARAC_FAMILY_2"/>
    <property type="match status" value="1"/>
</dbReference>
<dbReference type="SMART" id="SM00342">
    <property type="entry name" value="HTH_ARAC"/>
    <property type="match status" value="1"/>
</dbReference>
<reference evidence="5 6" key="1">
    <citation type="submission" date="2019-11" db="EMBL/GenBank/DDBJ databases">
        <title>Gracilibacillus salitolerans sp. nov., a moderate halophile isolated from a saline soil in northwest China.</title>
        <authorList>
            <person name="Gan L."/>
        </authorList>
    </citation>
    <scope>NUCLEOTIDE SEQUENCE [LARGE SCALE GENOMIC DNA]</scope>
    <source>
        <strain evidence="5 6">SCU50</strain>
    </source>
</reference>
<dbReference type="InterPro" id="IPR003313">
    <property type="entry name" value="AraC-bd"/>
</dbReference>
<dbReference type="InterPro" id="IPR009057">
    <property type="entry name" value="Homeodomain-like_sf"/>
</dbReference>
<keyword evidence="2" id="KW-0238">DNA-binding</keyword>
<dbReference type="InterPro" id="IPR011051">
    <property type="entry name" value="RmlC_Cupin_sf"/>
</dbReference>